<evidence type="ECO:0000256" key="3">
    <source>
        <dbReference type="ARBA" id="ARBA00022692"/>
    </source>
</evidence>
<dbReference type="AlphaFoldDB" id="A0A670JMP3"/>
<feature type="transmembrane region" description="Helical" evidence="6">
    <location>
        <begin position="30"/>
        <end position="50"/>
    </location>
</feature>
<keyword evidence="4 6" id="KW-1133">Transmembrane helix</keyword>
<reference evidence="7" key="2">
    <citation type="submission" date="2025-08" db="UniProtKB">
        <authorList>
            <consortium name="Ensembl"/>
        </authorList>
    </citation>
    <scope>IDENTIFICATION</scope>
</reference>
<dbReference type="InterPro" id="IPR007248">
    <property type="entry name" value="Mpv17_PMP22"/>
</dbReference>
<dbReference type="PANTHER" id="PTHR11266">
    <property type="entry name" value="PEROXISOMAL MEMBRANE PROTEIN 2, PXMP2 MPV17"/>
    <property type="match status" value="1"/>
</dbReference>
<name>A0A670JMP3_PODMU</name>
<keyword evidence="3 6" id="KW-0812">Transmembrane</keyword>
<comment type="subcellular location">
    <subcellularLocation>
        <location evidence="1">Membrane</location>
        <topology evidence="1">Multi-pass membrane protein</topology>
    </subcellularLocation>
</comment>
<evidence type="ECO:0000313" key="8">
    <source>
        <dbReference type="Proteomes" id="UP000472272"/>
    </source>
</evidence>
<dbReference type="PANTHER" id="PTHR11266:SF80">
    <property type="entry name" value="PEROXISOMAL MEMBRANE PROTEIN 2"/>
    <property type="match status" value="1"/>
</dbReference>
<evidence type="ECO:0000256" key="2">
    <source>
        <dbReference type="ARBA" id="ARBA00006824"/>
    </source>
</evidence>
<dbReference type="GeneTree" id="ENSGT00940000161539"/>
<organism evidence="7 8">
    <name type="scientific">Podarcis muralis</name>
    <name type="common">Wall lizard</name>
    <name type="synonym">Lacerta muralis</name>
    <dbReference type="NCBI Taxonomy" id="64176"/>
    <lineage>
        <taxon>Eukaryota</taxon>
        <taxon>Metazoa</taxon>
        <taxon>Chordata</taxon>
        <taxon>Craniata</taxon>
        <taxon>Vertebrata</taxon>
        <taxon>Euteleostomi</taxon>
        <taxon>Lepidosauria</taxon>
        <taxon>Squamata</taxon>
        <taxon>Bifurcata</taxon>
        <taxon>Unidentata</taxon>
        <taxon>Episquamata</taxon>
        <taxon>Laterata</taxon>
        <taxon>Lacertibaenia</taxon>
        <taxon>Lacertidae</taxon>
        <taxon>Podarcis</taxon>
    </lineage>
</organism>
<evidence type="ECO:0000256" key="4">
    <source>
        <dbReference type="ARBA" id="ARBA00022989"/>
    </source>
</evidence>
<dbReference type="Proteomes" id="UP000472272">
    <property type="component" value="Chromosome 16"/>
</dbReference>
<dbReference type="GO" id="GO:0005778">
    <property type="term" value="C:peroxisomal membrane"/>
    <property type="evidence" value="ECO:0007669"/>
    <property type="project" value="Ensembl"/>
</dbReference>
<feature type="transmembrane region" description="Helical" evidence="6">
    <location>
        <begin position="109"/>
        <end position="128"/>
    </location>
</feature>
<reference evidence="7 8" key="1">
    <citation type="journal article" date="2019" name="Proc. Natl. Acad. Sci. U.S.A.">
        <title>Regulatory changes in pterin and carotenoid genes underlie balanced color polymorphisms in the wall lizard.</title>
        <authorList>
            <person name="Andrade P."/>
            <person name="Pinho C."/>
            <person name="Perez I de Lanuza G."/>
            <person name="Afonso S."/>
            <person name="Brejcha J."/>
            <person name="Rubin C.J."/>
            <person name="Wallerman O."/>
            <person name="Pereira P."/>
            <person name="Sabatino S.J."/>
            <person name="Bellati A."/>
            <person name="Pellitteri-Rosa D."/>
            <person name="Bosakova Z."/>
            <person name="Bunikis I."/>
            <person name="Carretero M.A."/>
            <person name="Feiner N."/>
            <person name="Marsik P."/>
            <person name="Pauperio F."/>
            <person name="Salvi D."/>
            <person name="Soler L."/>
            <person name="While G.M."/>
            <person name="Uller T."/>
            <person name="Font E."/>
            <person name="Andersson L."/>
            <person name="Carneiro M."/>
        </authorList>
    </citation>
    <scope>NUCLEOTIDE SEQUENCE</scope>
</reference>
<feature type="transmembrane region" description="Helical" evidence="6">
    <location>
        <begin position="70"/>
        <end position="89"/>
    </location>
</feature>
<reference evidence="7" key="3">
    <citation type="submission" date="2025-09" db="UniProtKB">
        <authorList>
            <consortium name="Ensembl"/>
        </authorList>
    </citation>
    <scope>IDENTIFICATION</scope>
</reference>
<keyword evidence="5 6" id="KW-0472">Membrane</keyword>
<evidence type="ECO:0000256" key="5">
    <source>
        <dbReference type="ARBA" id="ARBA00023136"/>
    </source>
</evidence>
<protein>
    <submittedName>
        <fullName evidence="7">Peroxisomal membrane protein 2</fullName>
    </submittedName>
</protein>
<feature type="transmembrane region" description="Helical" evidence="6">
    <location>
        <begin position="171"/>
        <end position="188"/>
    </location>
</feature>
<keyword evidence="8" id="KW-1185">Reference proteome</keyword>
<evidence type="ECO:0000256" key="1">
    <source>
        <dbReference type="ARBA" id="ARBA00004141"/>
    </source>
</evidence>
<comment type="similarity">
    <text evidence="2 6">Belongs to the peroxisomal membrane protein PXMP2/4 family.</text>
</comment>
<proteinExistence type="inferred from homology"/>
<dbReference type="Ensembl" id="ENSPMRT00000027276.1">
    <property type="protein sequence ID" value="ENSPMRP00000025696.1"/>
    <property type="gene ID" value="ENSPMRG00000016641.1"/>
</dbReference>
<accession>A0A670JMP3</accession>
<evidence type="ECO:0000256" key="6">
    <source>
        <dbReference type="RuleBase" id="RU363053"/>
    </source>
</evidence>
<dbReference type="OMA" id="QHSVFAY"/>
<evidence type="ECO:0000313" key="7">
    <source>
        <dbReference type="Ensembl" id="ENSPMRP00000025696.1"/>
    </source>
</evidence>
<dbReference type="Pfam" id="PF04117">
    <property type="entry name" value="Mpv17_PMP22"/>
    <property type="match status" value="1"/>
</dbReference>
<sequence>IAPGWAKLNEMDLWSGPARLLLNPGRVVEVYALSFPPCSAVLSALGSFLAQIIEKNQKKRGLDLAGPLRFFIYGFFFTGPLSHYFYLYLERWFPSDVPVSIAKRLLLDRLVVAPAFLVLYYFVMNLLEGKDTSAFVKRMKSSYWTSLKMNWKVWTPVQFINLNYVPMQFQVLFGNLVALFWFAYLASVKK</sequence>
<gene>
    <name evidence="7" type="primary">PXMP2</name>
</gene>
<dbReference type="GO" id="GO:0032991">
    <property type="term" value="C:protein-containing complex"/>
    <property type="evidence" value="ECO:0007669"/>
    <property type="project" value="Ensembl"/>
</dbReference>